<dbReference type="EMBL" id="QGNW01000011">
    <property type="protein sequence ID" value="RVX18588.1"/>
    <property type="molecule type" value="Genomic_DNA"/>
</dbReference>
<comment type="caution">
    <text evidence="2">The sequence shown here is derived from an EMBL/GenBank/DDBJ whole genome shotgun (WGS) entry which is preliminary data.</text>
</comment>
<sequence length="326" mass="36499">MRVYAFLVGLNKDPDEIRGWILGKKPLSSIQEVFSKGLDQDGDQRNTKNALVQSLQRGMAHFRDLLEIAPEALKLEKRSQVEMAKVSRFPILIKAQKGHCLTATFASVNSTSCHPWIIDTGSIVLSEAPAPVATPISEIPTPNPKMYPSRQEWVWNLVDSTSKEGILISKKDYTHMILRSGTISMCMLIVSSERPSKMTSNLNIGVSGYQLICQNNFNFPTIEVITLGRPRTTMEVNRKNPDQRRKKSTLQQRQEPNPRTDPISVNPPNKSVFESNSSNSQIESINDLDVPIARRNAVLEEMGALEKNKTWEVVSLHEGKSMVGCN</sequence>
<dbReference type="Proteomes" id="UP000288805">
    <property type="component" value="Unassembled WGS sequence"/>
</dbReference>
<evidence type="ECO:0000313" key="3">
    <source>
        <dbReference type="Proteomes" id="UP000288805"/>
    </source>
</evidence>
<protein>
    <submittedName>
        <fullName evidence="2">Uncharacterized protein</fullName>
    </submittedName>
</protein>
<evidence type="ECO:0000313" key="2">
    <source>
        <dbReference type="EMBL" id="RVX18588.1"/>
    </source>
</evidence>
<feature type="region of interest" description="Disordered" evidence="1">
    <location>
        <begin position="233"/>
        <end position="280"/>
    </location>
</feature>
<organism evidence="2 3">
    <name type="scientific">Vitis vinifera</name>
    <name type="common">Grape</name>
    <dbReference type="NCBI Taxonomy" id="29760"/>
    <lineage>
        <taxon>Eukaryota</taxon>
        <taxon>Viridiplantae</taxon>
        <taxon>Streptophyta</taxon>
        <taxon>Embryophyta</taxon>
        <taxon>Tracheophyta</taxon>
        <taxon>Spermatophyta</taxon>
        <taxon>Magnoliopsida</taxon>
        <taxon>eudicotyledons</taxon>
        <taxon>Gunneridae</taxon>
        <taxon>Pentapetalae</taxon>
        <taxon>rosids</taxon>
        <taxon>Vitales</taxon>
        <taxon>Vitaceae</taxon>
        <taxon>Viteae</taxon>
        <taxon>Vitis</taxon>
    </lineage>
</organism>
<proteinExistence type="predicted"/>
<gene>
    <name evidence="2" type="ORF">CK203_006613</name>
</gene>
<reference evidence="2 3" key="1">
    <citation type="journal article" date="2018" name="PLoS Genet.">
        <title>Population sequencing reveals clonal diversity and ancestral inbreeding in the grapevine cultivar Chardonnay.</title>
        <authorList>
            <person name="Roach M.J."/>
            <person name="Johnson D.L."/>
            <person name="Bohlmann J."/>
            <person name="van Vuuren H.J."/>
            <person name="Jones S.J."/>
            <person name="Pretorius I.S."/>
            <person name="Schmidt S.A."/>
            <person name="Borneman A.R."/>
        </authorList>
    </citation>
    <scope>NUCLEOTIDE SEQUENCE [LARGE SCALE GENOMIC DNA]</scope>
    <source>
        <strain evidence="3">cv. Chardonnay</strain>
        <tissue evidence="2">Leaf</tissue>
    </source>
</reference>
<evidence type="ECO:0000256" key="1">
    <source>
        <dbReference type="SAM" id="MobiDB-lite"/>
    </source>
</evidence>
<accession>A0A438KBN7</accession>
<name>A0A438KBN7_VITVI</name>
<dbReference type="AlphaFoldDB" id="A0A438KBN7"/>